<keyword evidence="4" id="KW-1185">Reference proteome</keyword>
<evidence type="ECO:0000256" key="1">
    <source>
        <dbReference type="SAM" id="MobiDB-lite"/>
    </source>
</evidence>
<dbReference type="PROSITE" id="PS51257">
    <property type="entry name" value="PROKAR_LIPOPROTEIN"/>
    <property type="match status" value="1"/>
</dbReference>
<evidence type="ECO:0008006" key="5">
    <source>
        <dbReference type="Google" id="ProtNLM"/>
    </source>
</evidence>
<accession>A0ABN1G8A3</accession>
<protein>
    <recommendedName>
        <fullName evidence="5">YtkA-like domain-containing protein</fullName>
    </recommendedName>
</protein>
<name>A0ABN1G8A3_9BACI</name>
<keyword evidence="2" id="KW-0732">Signal</keyword>
<feature type="region of interest" description="Disordered" evidence="1">
    <location>
        <begin position="22"/>
        <end position="69"/>
    </location>
</feature>
<organism evidence="3 4">
    <name type="scientific">Virgibacillus siamensis</name>
    <dbReference type="NCBI Taxonomy" id="480071"/>
    <lineage>
        <taxon>Bacteria</taxon>
        <taxon>Bacillati</taxon>
        <taxon>Bacillota</taxon>
        <taxon>Bacilli</taxon>
        <taxon>Bacillales</taxon>
        <taxon>Bacillaceae</taxon>
        <taxon>Virgibacillus</taxon>
    </lineage>
</organism>
<sequence length="163" mass="18349">MKNILFAAIFVLILALTACSSDNQSASDEGKSDNNQSETAQTEQQDKSKDKQTNQNEDKENKSEEAPAQYEVFIENDTFKFKEKELDIPFKVAKDGEPLTGGKLGLMVKLPIGELPLQVEEVKNGKYKAKVQVPEPGVYQASVFKMEDNKRNILGRFQLKFEK</sequence>
<dbReference type="EMBL" id="BAAADS010000016">
    <property type="protein sequence ID" value="GAA0606086.1"/>
    <property type="molecule type" value="Genomic_DNA"/>
</dbReference>
<evidence type="ECO:0000313" key="3">
    <source>
        <dbReference type="EMBL" id="GAA0606086.1"/>
    </source>
</evidence>
<feature type="compositionally biased region" description="Basic and acidic residues" evidence="1">
    <location>
        <begin position="44"/>
        <end position="65"/>
    </location>
</feature>
<comment type="caution">
    <text evidence="3">The sequence shown here is derived from an EMBL/GenBank/DDBJ whole genome shotgun (WGS) entry which is preliminary data.</text>
</comment>
<dbReference type="RefSeq" id="WP_343813383.1">
    <property type="nucleotide sequence ID" value="NZ_BAAADS010000016.1"/>
</dbReference>
<proteinExistence type="predicted"/>
<evidence type="ECO:0000256" key="2">
    <source>
        <dbReference type="SAM" id="SignalP"/>
    </source>
</evidence>
<reference evidence="3 4" key="1">
    <citation type="journal article" date="2019" name="Int. J. Syst. Evol. Microbiol.">
        <title>The Global Catalogue of Microorganisms (GCM) 10K type strain sequencing project: providing services to taxonomists for standard genome sequencing and annotation.</title>
        <authorList>
            <consortium name="The Broad Institute Genomics Platform"/>
            <consortium name="The Broad Institute Genome Sequencing Center for Infectious Disease"/>
            <person name="Wu L."/>
            <person name="Ma J."/>
        </authorList>
    </citation>
    <scope>NUCLEOTIDE SEQUENCE [LARGE SCALE GENOMIC DNA]</scope>
    <source>
        <strain evidence="3 4">JCM 15395</strain>
    </source>
</reference>
<gene>
    <name evidence="3" type="ORF">GCM10009001_24180</name>
</gene>
<feature type="compositionally biased region" description="Polar residues" evidence="1">
    <location>
        <begin position="22"/>
        <end position="43"/>
    </location>
</feature>
<dbReference type="Proteomes" id="UP001500866">
    <property type="component" value="Unassembled WGS sequence"/>
</dbReference>
<evidence type="ECO:0000313" key="4">
    <source>
        <dbReference type="Proteomes" id="UP001500866"/>
    </source>
</evidence>
<feature type="chain" id="PRO_5045824898" description="YtkA-like domain-containing protein" evidence="2">
    <location>
        <begin position="21"/>
        <end position="163"/>
    </location>
</feature>
<feature type="signal peptide" evidence="2">
    <location>
        <begin position="1"/>
        <end position="20"/>
    </location>
</feature>